<dbReference type="EMBL" id="JARPUR010000003">
    <property type="protein sequence ID" value="KAK4879648.1"/>
    <property type="molecule type" value="Genomic_DNA"/>
</dbReference>
<comment type="similarity">
    <text evidence="2">Belongs to the SMIM8 family.</text>
</comment>
<proteinExistence type="inferred from homology"/>
<evidence type="ECO:0000256" key="7">
    <source>
        <dbReference type="SAM" id="Phobius"/>
    </source>
</evidence>
<keyword evidence="9" id="KW-1185">Reference proteome</keyword>
<accession>A0AAN7QIK6</accession>
<organism evidence="8 9">
    <name type="scientific">Aquatica leii</name>
    <dbReference type="NCBI Taxonomy" id="1421715"/>
    <lineage>
        <taxon>Eukaryota</taxon>
        <taxon>Metazoa</taxon>
        <taxon>Ecdysozoa</taxon>
        <taxon>Arthropoda</taxon>
        <taxon>Hexapoda</taxon>
        <taxon>Insecta</taxon>
        <taxon>Pterygota</taxon>
        <taxon>Neoptera</taxon>
        <taxon>Endopterygota</taxon>
        <taxon>Coleoptera</taxon>
        <taxon>Polyphaga</taxon>
        <taxon>Elateriformia</taxon>
        <taxon>Elateroidea</taxon>
        <taxon>Lampyridae</taxon>
        <taxon>Luciolinae</taxon>
        <taxon>Aquatica</taxon>
    </lineage>
</organism>
<keyword evidence="6 7" id="KW-0472">Membrane</keyword>
<name>A0AAN7QIK6_9COLE</name>
<keyword evidence="4 7" id="KW-0812">Transmembrane</keyword>
<protein>
    <recommendedName>
        <fullName evidence="3">Small integral membrane protein 8</fullName>
    </recommendedName>
</protein>
<dbReference type="InterPro" id="IPR026686">
    <property type="entry name" value="UPF0708"/>
</dbReference>
<evidence type="ECO:0000313" key="8">
    <source>
        <dbReference type="EMBL" id="KAK4879648.1"/>
    </source>
</evidence>
<sequence>MTSEGNKQPLPGEGIRSLRASTFFKVTNFELYAKPNLIVMGIGLLAFTGCTCYIAYMRNKYEKLGYYSAVKEDGTEAFVKRTSKWD</sequence>
<keyword evidence="5 7" id="KW-1133">Transmembrane helix</keyword>
<gene>
    <name evidence="8" type="ORF">RN001_007794</name>
</gene>
<evidence type="ECO:0000313" key="9">
    <source>
        <dbReference type="Proteomes" id="UP001353858"/>
    </source>
</evidence>
<comment type="caution">
    <text evidence="8">The sequence shown here is derived from an EMBL/GenBank/DDBJ whole genome shotgun (WGS) entry which is preliminary data.</text>
</comment>
<dbReference type="PANTHER" id="PTHR14274:SF1">
    <property type="entry name" value="SMALL INTEGRAL MEMBRANE PROTEIN 8"/>
    <property type="match status" value="1"/>
</dbReference>
<evidence type="ECO:0000256" key="1">
    <source>
        <dbReference type="ARBA" id="ARBA00004167"/>
    </source>
</evidence>
<feature type="transmembrane region" description="Helical" evidence="7">
    <location>
        <begin position="37"/>
        <end position="56"/>
    </location>
</feature>
<evidence type="ECO:0000256" key="6">
    <source>
        <dbReference type="ARBA" id="ARBA00023136"/>
    </source>
</evidence>
<dbReference type="Proteomes" id="UP001353858">
    <property type="component" value="Unassembled WGS sequence"/>
</dbReference>
<evidence type="ECO:0000256" key="2">
    <source>
        <dbReference type="ARBA" id="ARBA00009328"/>
    </source>
</evidence>
<reference evidence="9" key="1">
    <citation type="submission" date="2023-01" db="EMBL/GenBank/DDBJ databases">
        <title>Key to firefly adult light organ development and bioluminescence: homeobox transcription factors regulate luciferase expression and transportation to peroxisome.</title>
        <authorList>
            <person name="Fu X."/>
        </authorList>
    </citation>
    <scope>NUCLEOTIDE SEQUENCE [LARGE SCALE GENOMIC DNA]</scope>
</reference>
<dbReference type="Pfam" id="PF14937">
    <property type="entry name" value="DUF4500"/>
    <property type="match status" value="1"/>
</dbReference>
<evidence type="ECO:0000256" key="4">
    <source>
        <dbReference type="ARBA" id="ARBA00022692"/>
    </source>
</evidence>
<evidence type="ECO:0000256" key="5">
    <source>
        <dbReference type="ARBA" id="ARBA00022989"/>
    </source>
</evidence>
<dbReference type="AlphaFoldDB" id="A0AAN7QIK6"/>
<evidence type="ECO:0000256" key="3">
    <source>
        <dbReference type="ARBA" id="ARBA00014451"/>
    </source>
</evidence>
<dbReference type="PANTHER" id="PTHR14274">
    <property type="entry name" value="SMALL INTEGRAL MEMBRANE PROTEIN 8"/>
    <property type="match status" value="1"/>
</dbReference>
<comment type="subcellular location">
    <subcellularLocation>
        <location evidence="1">Membrane</location>
        <topology evidence="1">Single-pass membrane protein</topology>
    </subcellularLocation>
</comment>
<dbReference type="GO" id="GO:0016020">
    <property type="term" value="C:membrane"/>
    <property type="evidence" value="ECO:0007669"/>
    <property type="project" value="UniProtKB-SubCell"/>
</dbReference>